<proteinExistence type="predicted"/>
<evidence type="ECO:0000259" key="1">
    <source>
        <dbReference type="Pfam" id="PF08305"/>
    </source>
</evidence>
<gene>
    <name evidence="2" type="ORF">OXH55_01955</name>
</gene>
<dbReference type="Pfam" id="PF08305">
    <property type="entry name" value="NPCBM"/>
    <property type="match status" value="1"/>
</dbReference>
<dbReference type="InterPro" id="IPR008979">
    <property type="entry name" value="Galactose-bd-like_sf"/>
</dbReference>
<dbReference type="RefSeq" id="WP_268047760.1">
    <property type="nucleotide sequence ID" value="NZ_JAPQES010000001.1"/>
</dbReference>
<comment type="caution">
    <text evidence="2">The sequence shown here is derived from an EMBL/GenBank/DDBJ whole genome shotgun (WGS) entry which is preliminary data.</text>
</comment>
<dbReference type="Gene3D" id="2.60.120.1060">
    <property type="entry name" value="NPCBM/NEW2 domain"/>
    <property type="match status" value="1"/>
</dbReference>
<dbReference type="Proteomes" id="UP001079657">
    <property type="component" value="Unassembled WGS sequence"/>
</dbReference>
<accession>A0ABT4CK28</accession>
<dbReference type="SUPFAM" id="SSF49785">
    <property type="entry name" value="Galactose-binding domain-like"/>
    <property type="match status" value="1"/>
</dbReference>
<name>A0ABT4CK28_9CLOT</name>
<sequence length="279" mass="32704">MRLLKRSCYIFFVFALVLVMLPLNKALAQGNTFKVLPEKYNIETNKDWIIDLNKEIKNSKLDGIVVQKDNVYFPVKIEILKGANNKVKIIPVVNYDNNSKYCMKIFLNNGNKYKMNFTTKADKGLKIDEVDSTYKDEKNHYWLVDDKKFLSVCGKNYLDKYTNNILGSIFYNKNLYSQDFYKDLYSNKHYIDLDKKYKRLTGIFGIDDSSCSNKCEFRLELIADGYSIFDKTMKKGEKLINVDVNLEGYEKLLIKVSKLNSSQLVSDRYDFINIKFYTN</sequence>
<protein>
    <submittedName>
        <fullName evidence="2">NPCBM/NEW2 domain-containing protein</fullName>
    </submittedName>
</protein>
<keyword evidence="3" id="KW-1185">Reference proteome</keyword>
<evidence type="ECO:0000313" key="3">
    <source>
        <dbReference type="Proteomes" id="UP001079657"/>
    </source>
</evidence>
<dbReference type="InterPro" id="IPR038637">
    <property type="entry name" value="NPCBM_sf"/>
</dbReference>
<evidence type="ECO:0000313" key="2">
    <source>
        <dbReference type="EMBL" id="MCY6369410.1"/>
    </source>
</evidence>
<dbReference type="EMBL" id="JAPQES010000001">
    <property type="protein sequence ID" value="MCY6369410.1"/>
    <property type="molecule type" value="Genomic_DNA"/>
</dbReference>
<feature type="domain" description="Glycosyl hydrolase family 98 putative carbohydrate-binding module" evidence="1">
    <location>
        <begin position="188"/>
        <end position="276"/>
    </location>
</feature>
<organism evidence="2 3">
    <name type="scientific">Clostridium ganghwense</name>
    <dbReference type="NCBI Taxonomy" id="312089"/>
    <lineage>
        <taxon>Bacteria</taxon>
        <taxon>Bacillati</taxon>
        <taxon>Bacillota</taxon>
        <taxon>Clostridia</taxon>
        <taxon>Eubacteriales</taxon>
        <taxon>Clostridiaceae</taxon>
        <taxon>Clostridium</taxon>
    </lineage>
</organism>
<reference evidence="2" key="1">
    <citation type="submission" date="2022-12" db="EMBL/GenBank/DDBJ databases">
        <authorList>
            <person name="Wang J."/>
        </authorList>
    </citation>
    <scope>NUCLEOTIDE SEQUENCE</scope>
    <source>
        <strain evidence="2">HY-42-06</strain>
    </source>
</reference>
<dbReference type="InterPro" id="IPR013222">
    <property type="entry name" value="Glyco_hyd_98_carb-bd"/>
</dbReference>